<dbReference type="GO" id="GO:0015562">
    <property type="term" value="F:efflux transmembrane transporter activity"/>
    <property type="evidence" value="ECO:0007669"/>
    <property type="project" value="TreeGrafter"/>
</dbReference>
<keyword evidence="4" id="KW-0472">Membrane</keyword>
<dbReference type="InterPro" id="IPR006143">
    <property type="entry name" value="RND_pump_MFP"/>
</dbReference>
<evidence type="ECO:0000259" key="6">
    <source>
        <dbReference type="Pfam" id="PF25954"/>
    </source>
</evidence>
<dbReference type="AlphaFoldDB" id="A0A0J1BAC0"/>
<evidence type="ECO:0000256" key="3">
    <source>
        <dbReference type="SAM" id="MobiDB-lite"/>
    </source>
</evidence>
<dbReference type="PATRIC" id="fig|595434.4.peg.3847"/>
<feature type="domain" description="Multidrug resistance protein MdtA-like barrel-sandwich hybrid" evidence="5">
    <location>
        <begin position="92"/>
        <end position="229"/>
    </location>
</feature>
<evidence type="ECO:0000259" key="5">
    <source>
        <dbReference type="Pfam" id="PF25917"/>
    </source>
</evidence>
<dbReference type="InterPro" id="IPR058792">
    <property type="entry name" value="Beta-barrel_RND_2"/>
</dbReference>
<feature type="coiled-coil region" evidence="2">
    <location>
        <begin position="141"/>
        <end position="199"/>
    </location>
</feature>
<dbReference type="Gene3D" id="2.40.30.170">
    <property type="match status" value="1"/>
</dbReference>
<dbReference type="RefSeq" id="WP_047815395.1">
    <property type="nucleotide sequence ID" value="NZ_LECT01000031.1"/>
</dbReference>
<dbReference type="Gene3D" id="2.40.420.20">
    <property type="match status" value="1"/>
</dbReference>
<organism evidence="7 8">
    <name type="scientific">Rhodopirellula islandica</name>
    <dbReference type="NCBI Taxonomy" id="595434"/>
    <lineage>
        <taxon>Bacteria</taxon>
        <taxon>Pseudomonadati</taxon>
        <taxon>Planctomycetota</taxon>
        <taxon>Planctomycetia</taxon>
        <taxon>Pirellulales</taxon>
        <taxon>Pirellulaceae</taxon>
        <taxon>Rhodopirellula</taxon>
    </lineage>
</organism>
<keyword evidence="4" id="KW-0812">Transmembrane</keyword>
<feature type="region of interest" description="Disordered" evidence="3">
    <location>
        <begin position="347"/>
        <end position="370"/>
    </location>
</feature>
<feature type="domain" description="CusB-like beta-barrel" evidence="6">
    <location>
        <begin position="243"/>
        <end position="308"/>
    </location>
</feature>
<dbReference type="PANTHER" id="PTHR30469:SF15">
    <property type="entry name" value="HLYD FAMILY OF SECRETION PROTEINS"/>
    <property type="match status" value="1"/>
</dbReference>
<evidence type="ECO:0000256" key="1">
    <source>
        <dbReference type="ARBA" id="ARBA00009477"/>
    </source>
</evidence>
<gene>
    <name evidence="7" type="ORF">RISK_004059</name>
</gene>
<name>A0A0J1BAC0_RHOIS</name>
<evidence type="ECO:0000313" key="8">
    <source>
        <dbReference type="Proteomes" id="UP000036367"/>
    </source>
</evidence>
<dbReference type="Proteomes" id="UP000036367">
    <property type="component" value="Unassembled WGS sequence"/>
</dbReference>
<protein>
    <submittedName>
        <fullName evidence="7">Membrane-fusion protein</fullName>
    </submittedName>
</protein>
<reference evidence="7" key="1">
    <citation type="submission" date="2015-05" db="EMBL/GenBank/DDBJ databases">
        <title>Permanent draft genome of Rhodopirellula islandicus K833.</title>
        <authorList>
            <person name="Kizina J."/>
            <person name="Richter M."/>
            <person name="Glockner F.O."/>
            <person name="Harder J."/>
        </authorList>
    </citation>
    <scope>NUCLEOTIDE SEQUENCE [LARGE SCALE GENOMIC DNA]</scope>
    <source>
        <strain evidence="7">K833</strain>
    </source>
</reference>
<comment type="caution">
    <text evidence="7">The sequence shown here is derived from an EMBL/GenBank/DDBJ whole genome shotgun (WGS) entry which is preliminary data.</text>
</comment>
<dbReference type="Gene3D" id="2.40.50.100">
    <property type="match status" value="1"/>
</dbReference>
<comment type="similarity">
    <text evidence="1">Belongs to the membrane fusion protein (MFP) (TC 8.A.1) family.</text>
</comment>
<dbReference type="Gene3D" id="1.10.287.470">
    <property type="entry name" value="Helix hairpin bin"/>
    <property type="match status" value="1"/>
</dbReference>
<dbReference type="SUPFAM" id="SSF111369">
    <property type="entry name" value="HlyD-like secretion proteins"/>
    <property type="match status" value="1"/>
</dbReference>
<evidence type="ECO:0000256" key="2">
    <source>
        <dbReference type="SAM" id="Coils"/>
    </source>
</evidence>
<evidence type="ECO:0000313" key="7">
    <source>
        <dbReference type="EMBL" id="KLU03652.1"/>
    </source>
</evidence>
<feature type="region of interest" description="Disordered" evidence="3">
    <location>
        <begin position="45"/>
        <end position="64"/>
    </location>
</feature>
<dbReference type="GO" id="GO:1990281">
    <property type="term" value="C:efflux pump complex"/>
    <property type="evidence" value="ECO:0007669"/>
    <property type="project" value="TreeGrafter"/>
</dbReference>
<dbReference type="Pfam" id="PF25917">
    <property type="entry name" value="BSH_RND"/>
    <property type="match status" value="1"/>
</dbReference>
<dbReference type="Pfam" id="PF25954">
    <property type="entry name" value="Beta-barrel_RND_2"/>
    <property type="match status" value="1"/>
</dbReference>
<dbReference type="PANTHER" id="PTHR30469">
    <property type="entry name" value="MULTIDRUG RESISTANCE PROTEIN MDTA"/>
    <property type="match status" value="1"/>
</dbReference>
<dbReference type="InterPro" id="IPR058625">
    <property type="entry name" value="MdtA-like_BSH"/>
</dbReference>
<accession>A0A0J1BAC0</accession>
<keyword evidence="4" id="KW-1133">Transmembrane helix</keyword>
<dbReference type="STRING" id="595434.RISK_004059"/>
<proteinExistence type="inferred from homology"/>
<sequence length="445" mass="47977">MLQKSKTNESMSQKFLITVLSVSTTTFLLGGLASYWVGGQLSPAVDSAPESAPANPAANRGGPQAQLVRVDSIEREEFTPVRTLVGDLIAVRRATIATEVAGKIIELPVDEGSAVIAGKTRLARVDDTWTKLEEDKIATQIAEQQATLEFERADLSRYEDMLKHNAVSLSETEQKRSLIEGLEAGLAQHKVMLREANERDSRLEIFAPFDGSVVAKLAEVGEYLPIGSPIVEIVSSGRIDARIMVPEESLALIRVGDTLDLLIDSLGIELQGEVASINAQGSVGSRTFPVRIAMDDQDGILLPGMGVSAFVPIKRESTELLVPRDAVLRKPDESTIWILERGDSIAGDSTAATSGKPDAPESSGPANWTAHPVPVRVLSHTRDSYAISPVRKVDRPRLEPGVQVVTEGLERLVPGARVKVDPDTSELAAVPGTYRTGQQLSDRDR</sequence>
<evidence type="ECO:0000256" key="4">
    <source>
        <dbReference type="SAM" id="Phobius"/>
    </source>
</evidence>
<dbReference type="EMBL" id="LECT01000031">
    <property type="protein sequence ID" value="KLU03652.1"/>
    <property type="molecule type" value="Genomic_DNA"/>
</dbReference>
<dbReference type="OrthoDB" id="9806939at2"/>
<feature type="compositionally biased region" description="Low complexity" evidence="3">
    <location>
        <begin position="47"/>
        <end position="59"/>
    </location>
</feature>
<keyword evidence="2" id="KW-0175">Coiled coil</keyword>
<feature type="transmembrane region" description="Helical" evidence="4">
    <location>
        <begin position="15"/>
        <end position="37"/>
    </location>
</feature>
<keyword evidence="8" id="KW-1185">Reference proteome</keyword>
<dbReference type="NCBIfam" id="TIGR01730">
    <property type="entry name" value="RND_mfp"/>
    <property type="match status" value="1"/>
</dbReference>